<organism evidence="1 2">
    <name type="scientific">Marinobacter psychrophilus</name>
    <dbReference type="NCBI Taxonomy" id="330734"/>
    <lineage>
        <taxon>Bacteria</taxon>
        <taxon>Pseudomonadati</taxon>
        <taxon>Pseudomonadota</taxon>
        <taxon>Gammaproteobacteria</taxon>
        <taxon>Pseudomonadales</taxon>
        <taxon>Marinobacteraceae</taxon>
        <taxon>Marinobacter</taxon>
    </lineage>
</organism>
<evidence type="ECO:0000313" key="1">
    <source>
        <dbReference type="EMBL" id="AKO53409.1"/>
    </source>
</evidence>
<dbReference type="EMBL" id="CP011494">
    <property type="protein sequence ID" value="AKO53409.1"/>
    <property type="molecule type" value="Genomic_DNA"/>
</dbReference>
<gene>
    <name evidence="1" type="ORF">ABA45_14100</name>
</gene>
<name>A0A0H4I344_9GAMM</name>
<dbReference type="STRING" id="330734.ABA45_14100"/>
<evidence type="ECO:0000313" key="2">
    <source>
        <dbReference type="Proteomes" id="UP000036406"/>
    </source>
</evidence>
<dbReference type="KEGG" id="mpq:ABA45_14100"/>
<dbReference type="Proteomes" id="UP000036406">
    <property type="component" value="Chromosome"/>
</dbReference>
<reference evidence="1 2" key="1">
    <citation type="submission" date="2015-05" db="EMBL/GenBank/DDBJ databases">
        <title>Complete genome of Marinobacter psychrophilus strain 20041T isolated from sea-ice of the Canadian Basin.</title>
        <authorList>
            <person name="Song L."/>
            <person name="Ren L."/>
            <person name="Yu Y."/>
            <person name="Wang X."/>
        </authorList>
    </citation>
    <scope>NUCLEOTIDE SEQUENCE [LARGE SCALE GENOMIC DNA]</scope>
    <source>
        <strain evidence="1 2">20041</strain>
    </source>
</reference>
<dbReference type="PATRIC" id="fig|330734.3.peg.2963"/>
<keyword evidence="2" id="KW-1185">Reference proteome</keyword>
<dbReference type="RefSeq" id="WP_048387115.1">
    <property type="nucleotide sequence ID" value="NZ_CP011494.1"/>
</dbReference>
<protein>
    <submittedName>
        <fullName evidence="1">Uncharacterized protein</fullName>
    </submittedName>
</protein>
<accession>A0A0H4I344</accession>
<proteinExistence type="predicted"/>
<sequence>MTQHKHVGSSLDDLLESDGALEQVEASRLLDDKDTGVTIITLIRAGLALRMSWTLQADSDSKRA</sequence>
<dbReference type="AlphaFoldDB" id="A0A0H4I344"/>